<comment type="caution">
    <text evidence="3">The sequence shown here is derived from an EMBL/GenBank/DDBJ whole genome shotgun (WGS) entry which is preliminary data.</text>
</comment>
<keyword evidence="1" id="KW-0175">Coiled coil</keyword>
<dbReference type="PANTHER" id="PTHR31099">
    <property type="entry name" value="OS06G0165300 PROTEIN"/>
    <property type="match status" value="1"/>
</dbReference>
<accession>A0AAN9IT16</accession>
<evidence type="ECO:0000313" key="3">
    <source>
        <dbReference type="EMBL" id="KAK7285566.1"/>
    </source>
</evidence>
<sequence>MGGTSITNIDDWLLGPNKCIDAWLLGLKERCDDRLPLMRVRLPISPLTDLSDCEAFNAPPVKAVASRGSLTCRFMVASEIPLLSFTMYSFSSNHSQEQDSSCEVISNPSISWPPGVPRQGPRLTQTDIHSRLAQPSDGVELEIEYHWCAKKYANSFTLFAPTLTEQIYHIPKDHFLYFHDYTISKVGVWFPLNKFEMGVLRFLDIAPNQLHPNGWALILSLEVLGKHLGFTPTVVIFFQYARVMRRSGTGMGFINLWCQSDIVNFEAFAESCKIVEGSFKKSYQKLFVKGTGQPFWKDEDGRFKIHTGWTHKHFLLESSAYATDQSSFSESAKVVVDVLHKISRGAPIKFHSLLGTSTRQDDYLAHLGNMSATSLENLCKLMEGSVADITAENNVTLKMQKASGLPISGGVIGLEDAAGKRKDKGQATSASKKQKSNPAPCATDKGKGVATETPVENEFPPPSSFRYGSSGGAAYKDPSPKLRLRAPLPSQAGAFQRSEENWKKKKDRLLGKVAELEGQVIDLRKKNKELSMSVTNEQDKYKEDMLQFAHAAMDSFSHAIRQVIHRNRDTPLSLNGISFFNQFRNGELVTEMGGQSFSPSDEPFKLRPLAVGEDDSLGDSNTDDAGAGSEGEEEGPTNP</sequence>
<feature type="region of interest" description="Disordered" evidence="2">
    <location>
        <begin position="592"/>
        <end position="639"/>
    </location>
</feature>
<name>A0AAN9IT16_CLITE</name>
<proteinExistence type="predicted"/>
<evidence type="ECO:0000313" key="4">
    <source>
        <dbReference type="Proteomes" id="UP001359559"/>
    </source>
</evidence>
<evidence type="ECO:0000256" key="2">
    <source>
        <dbReference type="SAM" id="MobiDB-lite"/>
    </source>
</evidence>
<organism evidence="3 4">
    <name type="scientific">Clitoria ternatea</name>
    <name type="common">Butterfly pea</name>
    <dbReference type="NCBI Taxonomy" id="43366"/>
    <lineage>
        <taxon>Eukaryota</taxon>
        <taxon>Viridiplantae</taxon>
        <taxon>Streptophyta</taxon>
        <taxon>Embryophyta</taxon>
        <taxon>Tracheophyta</taxon>
        <taxon>Spermatophyta</taxon>
        <taxon>Magnoliopsida</taxon>
        <taxon>eudicotyledons</taxon>
        <taxon>Gunneridae</taxon>
        <taxon>Pentapetalae</taxon>
        <taxon>rosids</taxon>
        <taxon>fabids</taxon>
        <taxon>Fabales</taxon>
        <taxon>Fabaceae</taxon>
        <taxon>Papilionoideae</taxon>
        <taxon>50 kb inversion clade</taxon>
        <taxon>NPAAA clade</taxon>
        <taxon>indigoferoid/millettioid clade</taxon>
        <taxon>Phaseoleae</taxon>
        <taxon>Clitoria</taxon>
    </lineage>
</organism>
<feature type="compositionally biased region" description="Acidic residues" evidence="2">
    <location>
        <begin position="630"/>
        <end position="639"/>
    </location>
</feature>
<evidence type="ECO:0000256" key="1">
    <source>
        <dbReference type="SAM" id="Coils"/>
    </source>
</evidence>
<gene>
    <name evidence="3" type="ORF">RJT34_20341</name>
</gene>
<dbReference type="Proteomes" id="UP001359559">
    <property type="component" value="Unassembled WGS sequence"/>
</dbReference>
<dbReference type="PANTHER" id="PTHR31099:SF49">
    <property type="entry name" value="MYOSIN HEAVY CHAIN-LIKE PROTEIN"/>
    <property type="match status" value="1"/>
</dbReference>
<keyword evidence="4" id="KW-1185">Reference proteome</keyword>
<dbReference type="AlphaFoldDB" id="A0AAN9IT16"/>
<reference evidence="3 4" key="1">
    <citation type="submission" date="2024-01" db="EMBL/GenBank/DDBJ databases">
        <title>The genomes of 5 underutilized Papilionoideae crops provide insights into root nodulation and disease resistance.</title>
        <authorList>
            <person name="Yuan L."/>
        </authorList>
    </citation>
    <scope>NUCLEOTIDE SEQUENCE [LARGE SCALE GENOMIC DNA]</scope>
    <source>
        <strain evidence="3">LY-2023</strain>
        <tissue evidence="3">Leaf</tissue>
    </source>
</reference>
<feature type="region of interest" description="Disordered" evidence="2">
    <location>
        <begin position="416"/>
        <end position="472"/>
    </location>
</feature>
<dbReference type="EMBL" id="JAYKXN010000005">
    <property type="protein sequence ID" value="KAK7285566.1"/>
    <property type="molecule type" value="Genomic_DNA"/>
</dbReference>
<protein>
    <submittedName>
        <fullName evidence="3">Uncharacterized protein</fullName>
    </submittedName>
</protein>
<feature type="coiled-coil region" evidence="1">
    <location>
        <begin position="499"/>
        <end position="533"/>
    </location>
</feature>